<keyword evidence="1" id="KW-0472">Membrane</keyword>
<keyword evidence="1" id="KW-1133">Transmembrane helix</keyword>
<sequence>MHSNNYFSARLSLSFLWLATALTSAFFARNIGYEVLAHGGIHGSLASICIWSGSALDFLIGAWLLSGRQLKLCYLIQIAVIVTYTLLLTLIKPDFWLHPFGPLTKNIPLLVMIFYLYQNDSHYLNDGQPK</sequence>
<protein>
    <submittedName>
        <fullName evidence="2">NAD-dependent dehydratase</fullName>
    </submittedName>
</protein>
<dbReference type="Proteomes" id="UP000306791">
    <property type="component" value="Unassembled WGS sequence"/>
</dbReference>
<dbReference type="EMBL" id="VANI01000009">
    <property type="protein sequence ID" value="TLM77804.1"/>
    <property type="molecule type" value="Genomic_DNA"/>
</dbReference>
<feature type="transmembrane region" description="Helical" evidence="1">
    <location>
        <begin position="97"/>
        <end position="117"/>
    </location>
</feature>
<feature type="transmembrane region" description="Helical" evidence="1">
    <location>
        <begin position="72"/>
        <end position="91"/>
    </location>
</feature>
<evidence type="ECO:0000256" key="1">
    <source>
        <dbReference type="SAM" id="Phobius"/>
    </source>
</evidence>
<keyword evidence="1" id="KW-0812">Transmembrane</keyword>
<accession>A0ABY2UKH4</accession>
<organism evidence="2 3">
    <name type="scientific">Microbulbifer harenosus</name>
    <dbReference type="NCBI Taxonomy" id="2576840"/>
    <lineage>
        <taxon>Bacteria</taxon>
        <taxon>Pseudomonadati</taxon>
        <taxon>Pseudomonadota</taxon>
        <taxon>Gammaproteobacteria</taxon>
        <taxon>Cellvibrionales</taxon>
        <taxon>Microbulbiferaceae</taxon>
        <taxon>Microbulbifer</taxon>
    </lineage>
</organism>
<reference evidence="2 3" key="1">
    <citation type="submission" date="2019-05" db="EMBL/GenBank/DDBJ databases">
        <title>Microbulbifer harenosus sp. nov., an alginate-degrading bacterium isolated from coastal sand.</title>
        <authorList>
            <person name="Huang H."/>
            <person name="Mo K."/>
            <person name="Bao S."/>
        </authorList>
    </citation>
    <scope>NUCLEOTIDE SEQUENCE [LARGE SCALE GENOMIC DNA]</scope>
    <source>
        <strain evidence="2 3">HB161719</strain>
    </source>
</reference>
<dbReference type="RefSeq" id="WP_138235481.1">
    <property type="nucleotide sequence ID" value="NZ_CP185860.1"/>
</dbReference>
<dbReference type="InterPro" id="IPR025695">
    <property type="entry name" value="DoxX-like"/>
</dbReference>
<dbReference type="Pfam" id="PF13781">
    <property type="entry name" value="DoxX_3"/>
    <property type="match status" value="1"/>
</dbReference>
<proteinExistence type="predicted"/>
<evidence type="ECO:0000313" key="3">
    <source>
        <dbReference type="Proteomes" id="UP000306791"/>
    </source>
</evidence>
<feature type="transmembrane region" description="Helical" evidence="1">
    <location>
        <begin position="43"/>
        <end position="65"/>
    </location>
</feature>
<gene>
    <name evidence="2" type="ORF">FDY93_09475</name>
</gene>
<name>A0ABY2UKH4_9GAMM</name>
<keyword evidence="3" id="KW-1185">Reference proteome</keyword>
<evidence type="ECO:0000313" key="2">
    <source>
        <dbReference type="EMBL" id="TLM77804.1"/>
    </source>
</evidence>
<comment type="caution">
    <text evidence="2">The sequence shown here is derived from an EMBL/GenBank/DDBJ whole genome shotgun (WGS) entry which is preliminary data.</text>
</comment>